<dbReference type="RefSeq" id="WP_124798117.1">
    <property type="nucleotide sequence ID" value="NZ_CP034170.1"/>
</dbReference>
<feature type="domain" description="Transposase IS204/IS1001/IS1096/IS1165 DDE" evidence="2">
    <location>
        <begin position="36"/>
        <end position="107"/>
    </location>
</feature>
<gene>
    <name evidence="3" type="ORF">EH165_03910</name>
</gene>
<organism evidence="3 4">
    <name type="scientific">Nakamurella antarctica</name>
    <dbReference type="NCBI Taxonomy" id="1902245"/>
    <lineage>
        <taxon>Bacteria</taxon>
        <taxon>Bacillati</taxon>
        <taxon>Actinomycetota</taxon>
        <taxon>Actinomycetes</taxon>
        <taxon>Nakamurellales</taxon>
        <taxon>Nakamurellaceae</taxon>
        <taxon>Nakamurella</taxon>
    </lineage>
</organism>
<keyword evidence="4" id="KW-1185">Reference proteome</keyword>
<evidence type="ECO:0000259" key="2">
    <source>
        <dbReference type="Pfam" id="PF01610"/>
    </source>
</evidence>
<protein>
    <recommendedName>
        <fullName evidence="2">Transposase IS204/IS1001/IS1096/IS1165 DDE domain-containing protein</fullName>
    </recommendedName>
</protein>
<sequence length="118" mass="12423">MKPVAGKANTNSPPIPGSGKWTDRFDTGLVDLGGNGGLFAQVNGRNSEVVISWLQAQDPTWLAGITHVSMDPSTAYARAARLALPNAVVVVHRFHLVMLAIRAITSIPAGVGLDQARP</sequence>
<dbReference type="EMBL" id="CP034170">
    <property type="protein sequence ID" value="AZI57432.1"/>
    <property type="molecule type" value="Genomic_DNA"/>
</dbReference>
<accession>A0A3G8ZJ89</accession>
<name>A0A3G8ZJ89_9ACTN</name>
<evidence type="ECO:0000313" key="3">
    <source>
        <dbReference type="EMBL" id="AZI57432.1"/>
    </source>
</evidence>
<feature type="region of interest" description="Disordered" evidence="1">
    <location>
        <begin position="1"/>
        <end position="22"/>
    </location>
</feature>
<dbReference type="Proteomes" id="UP000268084">
    <property type="component" value="Chromosome"/>
</dbReference>
<proteinExistence type="predicted"/>
<evidence type="ECO:0000256" key="1">
    <source>
        <dbReference type="SAM" id="MobiDB-lite"/>
    </source>
</evidence>
<dbReference type="Pfam" id="PF01610">
    <property type="entry name" value="DDE_Tnp_ISL3"/>
    <property type="match status" value="1"/>
</dbReference>
<reference evidence="3 4" key="1">
    <citation type="submission" date="2018-11" db="EMBL/GenBank/DDBJ databases">
        <authorList>
            <person name="Da X."/>
        </authorList>
    </citation>
    <scope>NUCLEOTIDE SEQUENCE [LARGE SCALE GENOMIC DNA]</scope>
    <source>
        <strain evidence="3 4">S14-144</strain>
    </source>
</reference>
<reference evidence="3 4" key="2">
    <citation type="submission" date="2018-12" db="EMBL/GenBank/DDBJ databases">
        <title>Nakamurella antarcticus sp. nov., isolated from Antarctica South Shetland Islands soil.</title>
        <authorList>
            <person name="Peng F."/>
        </authorList>
    </citation>
    <scope>NUCLEOTIDE SEQUENCE [LARGE SCALE GENOMIC DNA]</scope>
    <source>
        <strain evidence="3 4">S14-144</strain>
    </source>
</reference>
<dbReference type="KEGG" id="nak:EH165_03910"/>
<dbReference type="AlphaFoldDB" id="A0A3G8ZJ89"/>
<evidence type="ECO:0000313" key="4">
    <source>
        <dbReference type="Proteomes" id="UP000268084"/>
    </source>
</evidence>
<dbReference type="InterPro" id="IPR002560">
    <property type="entry name" value="Transposase_DDE"/>
</dbReference>
<dbReference type="OrthoDB" id="3255666at2"/>